<dbReference type="Pfam" id="PF00520">
    <property type="entry name" value="Ion_trans"/>
    <property type="match status" value="1"/>
</dbReference>
<dbReference type="PANTHER" id="PTHR47143">
    <property type="entry name" value="TRANSIENT RECEPTOR POTENTIAL CATION CHANNEL PROTEIN PAINLESS"/>
    <property type="match status" value="1"/>
</dbReference>
<evidence type="ECO:0000256" key="1">
    <source>
        <dbReference type="ARBA" id="ARBA00004141"/>
    </source>
</evidence>
<dbReference type="InterPro" id="IPR036770">
    <property type="entry name" value="Ankyrin_rpt-contain_sf"/>
</dbReference>
<dbReference type="Gene3D" id="1.10.287.70">
    <property type="match status" value="1"/>
</dbReference>
<evidence type="ECO:0000256" key="9">
    <source>
        <dbReference type="ARBA" id="ARBA00023136"/>
    </source>
</evidence>
<name>A0A7R8X628_9CRUS</name>
<keyword evidence="7 12" id="KW-0040">ANK repeat</keyword>
<dbReference type="SMART" id="SM00248">
    <property type="entry name" value="ANK"/>
    <property type="match status" value="4"/>
</dbReference>
<evidence type="ECO:0000256" key="6">
    <source>
        <dbReference type="ARBA" id="ARBA00022989"/>
    </source>
</evidence>
<dbReference type="Proteomes" id="UP000677054">
    <property type="component" value="Unassembled WGS sequence"/>
</dbReference>
<keyword evidence="4 13" id="KW-0812">Transmembrane</keyword>
<dbReference type="PROSITE" id="PS50088">
    <property type="entry name" value="ANK_REPEAT"/>
    <property type="match status" value="2"/>
</dbReference>
<dbReference type="Pfam" id="PF12796">
    <property type="entry name" value="Ank_2"/>
    <property type="match status" value="1"/>
</dbReference>
<protein>
    <recommendedName>
        <fullName evidence="14">Ion transport domain-containing protein</fullName>
    </recommendedName>
</protein>
<keyword evidence="11" id="KW-0407">Ion channel</keyword>
<dbReference type="EMBL" id="LR900215">
    <property type="protein sequence ID" value="CAD7244724.1"/>
    <property type="molecule type" value="Genomic_DNA"/>
</dbReference>
<feature type="repeat" description="ANK" evidence="12">
    <location>
        <begin position="86"/>
        <end position="118"/>
    </location>
</feature>
<comment type="subcellular location">
    <subcellularLocation>
        <location evidence="1">Membrane</location>
        <topology evidence="1">Multi-pass membrane protein</topology>
    </subcellularLocation>
</comment>
<dbReference type="PANTHER" id="PTHR47143:SF1">
    <property type="entry name" value="ION_TRANS DOMAIN-CONTAINING PROTEIN"/>
    <property type="match status" value="1"/>
</dbReference>
<gene>
    <name evidence="15" type="ORF">DSTB1V02_LOCUS4611</name>
</gene>
<dbReference type="OrthoDB" id="2157354at2759"/>
<evidence type="ECO:0000313" key="15">
    <source>
        <dbReference type="EMBL" id="CAD7244724.1"/>
    </source>
</evidence>
<evidence type="ECO:0000256" key="12">
    <source>
        <dbReference type="PROSITE-ProRule" id="PRU00023"/>
    </source>
</evidence>
<keyword evidence="2" id="KW-0813">Transport</keyword>
<feature type="transmembrane region" description="Helical" evidence="13">
    <location>
        <begin position="292"/>
        <end position="312"/>
    </location>
</feature>
<keyword evidence="16" id="KW-1185">Reference proteome</keyword>
<feature type="transmembrane region" description="Helical" evidence="13">
    <location>
        <begin position="341"/>
        <end position="362"/>
    </location>
</feature>
<feature type="transmembrane region" description="Helical" evidence="13">
    <location>
        <begin position="499"/>
        <end position="521"/>
    </location>
</feature>
<keyword evidence="6 13" id="KW-1133">Transmembrane helix</keyword>
<sequence>MTDDKREGESRLQCESLPIHRNTALEESLIECRQRGEKASSQNEGDIVVSKSVSPTCLMDAIAKGDFKSAAALLNGGSQVKATEENSWTALHESAKQGRVDLTRLLLEHGFNINAKEGSAGKTPLHLVVEQGSRCGKNSFLEVAKMILKCPGVDPNMKDVHGDTPLHYAMRERNTKFLRLLIFFGARIDVPNSSGEAVLPYLIRKHPKLASEAFDRCLILNSLSSEDPYLRLIFNYQIFDILNSAGTKNEKDCCRRESVIPKLIVNSRNHSLLTHPLCLSFLQLKWHYFRRFYYINSFLFFLFAVSLTSFVMTSVNAFRQSANETSAIYGDVLQLDYADKALWYGLLLFTAYIAFREFYQFLSKPSDYCRDPENIFELIVVIGVLMILFRDMLPVGMLIHASALVVLAVWVEVMLLLGRHPTCSVYVSMLVDVSKNVFRILAIFLILLFAFSLSFSILFMEDRDFDSWYQALAKTTVMMTGEFDYSNLPFSSYPVTSHIVFLGFVLAATIVLMNLLVGLAVNDIKRINEKAITYSIFRQVVLMAYIEKMLFSPVINWFPDFIASRWKSMAESTLVLKHLPNLTLCTFPNSKTSGSLRVLRSRESKIDQEVLEKGMGKDENEHCSDPECQCWVSMRRHVSAEAIQDAVDVAFKVRTSKMSEEKSTTNWNNAEEVAQTIASIRDEIVSLKMDIADIKNLLRVRSNSTV</sequence>
<dbReference type="EMBL" id="CAJPEV010000698">
    <property type="protein sequence ID" value="CAG0887706.1"/>
    <property type="molecule type" value="Genomic_DNA"/>
</dbReference>
<evidence type="ECO:0000256" key="13">
    <source>
        <dbReference type="SAM" id="Phobius"/>
    </source>
</evidence>
<evidence type="ECO:0000256" key="2">
    <source>
        <dbReference type="ARBA" id="ARBA00022448"/>
    </source>
</evidence>
<dbReference type="SUPFAM" id="SSF48403">
    <property type="entry name" value="Ankyrin repeat"/>
    <property type="match status" value="1"/>
</dbReference>
<proteinExistence type="predicted"/>
<keyword evidence="9 13" id="KW-0472">Membrane</keyword>
<evidence type="ECO:0000256" key="10">
    <source>
        <dbReference type="ARBA" id="ARBA00023180"/>
    </source>
</evidence>
<feature type="repeat" description="ANK" evidence="12">
    <location>
        <begin position="161"/>
        <end position="193"/>
    </location>
</feature>
<evidence type="ECO:0000256" key="4">
    <source>
        <dbReference type="ARBA" id="ARBA00022692"/>
    </source>
</evidence>
<evidence type="ECO:0000256" key="3">
    <source>
        <dbReference type="ARBA" id="ARBA00022606"/>
    </source>
</evidence>
<feature type="transmembrane region" description="Helical" evidence="13">
    <location>
        <begin position="374"/>
        <end position="392"/>
    </location>
</feature>
<dbReference type="InterPro" id="IPR052076">
    <property type="entry name" value="TRP_cation_channel"/>
</dbReference>
<dbReference type="GO" id="GO:0034703">
    <property type="term" value="C:cation channel complex"/>
    <property type="evidence" value="ECO:0007669"/>
    <property type="project" value="UniProtKB-ARBA"/>
</dbReference>
<keyword evidence="5" id="KW-0677">Repeat</keyword>
<evidence type="ECO:0000256" key="11">
    <source>
        <dbReference type="ARBA" id="ARBA00023303"/>
    </source>
</evidence>
<dbReference type="InterPro" id="IPR002110">
    <property type="entry name" value="Ankyrin_rpt"/>
</dbReference>
<dbReference type="AlphaFoldDB" id="A0A7R8X628"/>
<organism evidence="15">
    <name type="scientific">Darwinula stevensoni</name>
    <dbReference type="NCBI Taxonomy" id="69355"/>
    <lineage>
        <taxon>Eukaryota</taxon>
        <taxon>Metazoa</taxon>
        <taxon>Ecdysozoa</taxon>
        <taxon>Arthropoda</taxon>
        <taxon>Crustacea</taxon>
        <taxon>Oligostraca</taxon>
        <taxon>Ostracoda</taxon>
        <taxon>Podocopa</taxon>
        <taxon>Podocopida</taxon>
        <taxon>Darwinulocopina</taxon>
        <taxon>Darwinuloidea</taxon>
        <taxon>Darwinulidae</taxon>
        <taxon>Darwinula</taxon>
    </lineage>
</organism>
<feature type="transmembrane region" description="Helical" evidence="13">
    <location>
        <begin position="398"/>
        <end position="417"/>
    </location>
</feature>
<dbReference type="GO" id="GO:0005216">
    <property type="term" value="F:monoatomic ion channel activity"/>
    <property type="evidence" value="ECO:0007669"/>
    <property type="project" value="InterPro"/>
</dbReference>
<keyword evidence="8" id="KW-0406">Ion transport</keyword>
<dbReference type="Gene3D" id="1.25.40.20">
    <property type="entry name" value="Ankyrin repeat-containing domain"/>
    <property type="match status" value="1"/>
</dbReference>
<evidence type="ECO:0000256" key="8">
    <source>
        <dbReference type="ARBA" id="ARBA00023065"/>
    </source>
</evidence>
<keyword evidence="10" id="KW-0325">Glycoprotein</keyword>
<dbReference type="PROSITE" id="PS50297">
    <property type="entry name" value="ANK_REP_REGION"/>
    <property type="match status" value="2"/>
</dbReference>
<keyword evidence="3" id="KW-0716">Sensory transduction</keyword>
<evidence type="ECO:0000259" key="14">
    <source>
        <dbReference type="Pfam" id="PF00520"/>
    </source>
</evidence>
<reference evidence="15" key="1">
    <citation type="submission" date="2020-11" db="EMBL/GenBank/DDBJ databases">
        <authorList>
            <person name="Tran Van P."/>
        </authorList>
    </citation>
    <scope>NUCLEOTIDE SEQUENCE</scope>
</reference>
<feature type="domain" description="Ion transport" evidence="14">
    <location>
        <begin position="298"/>
        <end position="530"/>
    </location>
</feature>
<dbReference type="Pfam" id="PF00023">
    <property type="entry name" value="Ank"/>
    <property type="match status" value="1"/>
</dbReference>
<evidence type="ECO:0000256" key="5">
    <source>
        <dbReference type="ARBA" id="ARBA00022737"/>
    </source>
</evidence>
<evidence type="ECO:0000313" key="16">
    <source>
        <dbReference type="Proteomes" id="UP000677054"/>
    </source>
</evidence>
<feature type="transmembrane region" description="Helical" evidence="13">
    <location>
        <begin position="437"/>
        <end position="459"/>
    </location>
</feature>
<dbReference type="InterPro" id="IPR005821">
    <property type="entry name" value="Ion_trans_dom"/>
</dbReference>
<accession>A0A7R8X628</accession>
<evidence type="ECO:0000256" key="7">
    <source>
        <dbReference type="ARBA" id="ARBA00023043"/>
    </source>
</evidence>